<feature type="compositionally biased region" description="Gly residues" evidence="1">
    <location>
        <begin position="159"/>
        <end position="173"/>
    </location>
</feature>
<gene>
    <name evidence="2" type="ORF">E2562_034154</name>
</gene>
<proteinExistence type="predicted"/>
<evidence type="ECO:0000256" key="1">
    <source>
        <dbReference type="SAM" id="MobiDB-lite"/>
    </source>
</evidence>
<accession>A0A6G1DRS8</accession>
<dbReference type="EMBL" id="SPHZ02000006">
    <property type="protein sequence ID" value="KAF0915197.1"/>
    <property type="molecule type" value="Genomic_DNA"/>
</dbReference>
<evidence type="ECO:0000313" key="2">
    <source>
        <dbReference type="EMBL" id="KAF0915197.1"/>
    </source>
</evidence>
<feature type="region of interest" description="Disordered" evidence="1">
    <location>
        <begin position="154"/>
        <end position="173"/>
    </location>
</feature>
<name>A0A6G1DRS8_9ORYZ</name>
<dbReference type="AlphaFoldDB" id="A0A6G1DRS8"/>
<dbReference type="Proteomes" id="UP000479710">
    <property type="component" value="Unassembled WGS sequence"/>
</dbReference>
<sequence>MVDDRPKVRHTMSSCSGITYSQRRPEADELDVVGGAARCSLRMACIGIMFNIDGMVVLLISTGEVDKLDMAGGSACWSVWIAGICIRFNVGNTAVKGIPAEDGAACWPPAGDGTAIWMFPIWDDQMRLAISCLGMCCMVRTKWCMSKHVADVREASPAGGSGNSNGGDRMGSG</sequence>
<comment type="caution">
    <text evidence="2">The sequence shown here is derived from an EMBL/GenBank/DDBJ whole genome shotgun (WGS) entry which is preliminary data.</text>
</comment>
<evidence type="ECO:0000313" key="3">
    <source>
        <dbReference type="Proteomes" id="UP000479710"/>
    </source>
</evidence>
<reference evidence="2 3" key="1">
    <citation type="submission" date="2019-11" db="EMBL/GenBank/DDBJ databases">
        <title>Whole genome sequence of Oryza granulata.</title>
        <authorList>
            <person name="Li W."/>
        </authorList>
    </citation>
    <scope>NUCLEOTIDE SEQUENCE [LARGE SCALE GENOMIC DNA]</scope>
    <source>
        <strain evidence="3">cv. Menghai</strain>
        <tissue evidence="2">Leaf</tissue>
    </source>
</reference>
<protein>
    <submittedName>
        <fullName evidence="2">Uncharacterized protein</fullName>
    </submittedName>
</protein>
<keyword evidence="3" id="KW-1185">Reference proteome</keyword>
<organism evidence="2 3">
    <name type="scientific">Oryza meyeriana var. granulata</name>
    <dbReference type="NCBI Taxonomy" id="110450"/>
    <lineage>
        <taxon>Eukaryota</taxon>
        <taxon>Viridiplantae</taxon>
        <taxon>Streptophyta</taxon>
        <taxon>Embryophyta</taxon>
        <taxon>Tracheophyta</taxon>
        <taxon>Spermatophyta</taxon>
        <taxon>Magnoliopsida</taxon>
        <taxon>Liliopsida</taxon>
        <taxon>Poales</taxon>
        <taxon>Poaceae</taxon>
        <taxon>BOP clade</taxon>
        <taxon>Oryzoideae</taxon>
        <taxon>Oryzeae</taxon>
        <taxon>Oryzinae</taxon>
        <taxon>Oryza</taxon>
        <taxon>Oryza meyeriana</taxon>
    </lineage>
</organism>